<dbReference type="EMBL" id="SMKO01000016">
    <property type="protein sequence ID" value="TDD09493.1"/>
    <property type="molecule type" value="Genomic_DNA"/>
</dbReference>
<comment type="cofactor">
    <cofactor evidence="6">
        <name>Mg(2+)</name>
        <dbReference type="ChEBI" id="CHEBI:18420"/>
    </cofactor>
</comment>
<feature type="binding site" evidence="6">
    <location>
        <position position="5"/>
    </location>
    <ligand>
        <name>Mg(2+)</name>
        <dbReference type="ChEBI" id="CHEBI:18420"/>
    </ligand>
</feature>
<accession>A0A4R4W127</accession>
<organism evidence="8 9">
    <name type="scientific">Nonomuraea deserti</name>
    <dbReference type="NCBI Taxonomy" id="1848322"/>
    <lineage>
        <taxon>Bacteria</taxon>
        <taxon>Bacillati</taxon>
        <taxon>Actinomycetota</taxon>
        <taxon>Actinomycetes</taxon>
        <taxon>Streptosporangiales</taxon>
        <taxon>Streptosporangiaceae</taxon>
        <taxon>Nonomuraea</taxon>
    </lineage>
</organism>
<comment type="function">
    <text evidence="6">Toxic component of a toxin-antitoxin (TA) system. An RNase.</text>
</comment>
<dbReference type="EC" id="3.1.-.-" evidence="6"/>
<evidence type="ECO:0000256" key="6">
    <source>
        <dbReference type="HAMAP-Rule" id="MF_00265"/>
    </source>
</evidence>
<dbReference type="InterPro" id="IPR029060">
    <property type="entry name" value="PIN-like_dom_sf"/>
</dbReference>
<evidence type="ECO:0000256" key="4">
    <source>
        <dbReference type="ARBA" id="ARBA00022801"/>
    </source>
</evidence>
<dbReference type="GO" id="GO:0000287">
    <property type="term" value="F:magnesium ion binding"/>
    <property type="evidence" value="ECO:0007669"/>
    <property type="project" value="UniProtKB-UniRule"/>
</dbReference>
<dbReference type="Proteomes" id="UP000295258">
    <property type="component" value="Unassembled WGS sequence"/>
</dbReference>
<name>A0A4R4W127_9ACTN</name>
<keyword evidence="6" id="KW-0800">Toxin</keyword>
<feature type="domain" description="PIN" evidence="7">
    <location>
        <begin position="3"/>
        <end position="123"/>
    </location>
</feature>
<evidence type="ECO:0000313" key="8">
    <source>
        <dbReference type="EMBL" id="TDD09493.1"/>
    </source>
</evidence>
<comment type="similarity">
    <text evidence="6">Belongs to the PINc/VapC protein family.</text>
</comment>
<keyword evidence="3 6" id="KW-0479">Metal-binding</keyword>
<evidence type="ECO:0000256" key="1">
    <source>
        <dbReference type="ARBA" id="ARBA00022649"/>
    </source>
</evidence>
<keyword evidence="4 6" id="KW-0378">Hydrolase</keyword>
<dbReference type="GO" id="GO:0004540">
    <property type="term" value="F:RNA nuclease activity"/>
    <property type="evidence" value="ECO:0007669"/>
    <property type="project" value="InterPro"/>
</dbReference>
<feature type="binding site" evidence="6">
    <location>
        <position position="98"/>
    </location>
    <ligand>
        <name>Mg(2+)</name>
        <dbReference type="ChEBI" id="CHEBI:18420"/>
    </ligand>
</feature>
<dbReference type="AlphaFoldDB" id="A0A4R4W127"/>
<dbReference type="Pfam" id="PF01850">
    <property type="entry name" value="PIN"/>
    <property type="match status" value="1"/>
</dbReference>
<evidence type="ECO:0000256" key="2">
    <source>
        <dbReference type="ARBA" id="ARBA00022722"/>
    </source>
</evidence>
<keyword evidence="2 6" id="KW-0540">Nuclease</keyword>
<dbReference type="InterPro" id="IPR022907">
    <property type="entry name" value="VapC_family"/>
</dbReference>
<dbReference type="InterPro" id="IPR002716">
    <property type="entry name" value="PIN_dom"/>
</dbReference>
<dbReference type="Gene3D" id="3.40.50.1010">
    <property type="entry name" value="5'-nuclease"/>
    <property type="match status" value="1"/>
</dbReference>
<reference evidence="8 9" key="1">
    <citation type="submission" date="2019-03" db="EMBL/GenBank/DDBJ databases">
        <title>Draft genome sequences of novel Actinobacteria.</title>
        <authorList>
            <person name="Sahin N."/>
            <person name="Ay H."/>
            <person name="Saygin H."/>
        </authorList>
    </citation>
    <scope>NUCLEOTIDE SEQUENCE [LARGE SCALE GENOMIC DNA]</scope>
    <source>
        <strain evidence="8 9">KC310</strain>
    </source>
</reference>
<keyword evidence="1 6" id="KW-1277">Toxin-antitoxin system</keyword>
<keyword evidence="9" id="KW-1185">Reference proteome</keyword>
<keyword evidence="5 6" id="KW-0460">Magnesium</keyword>
<proteinExistence type="inferred from homology"/>
<dbReference type="RefSeq" id="WP_132594091.1">
    <property type="nucleotide sequence ID" value="NZ_SMKO01000016.1"/>
</dbReference>
<dbReference type="HAMAP" id="MF_00265">
    <property type="entry name" value="VapC_Nob1"/>
    <property type="match status" value="1"/>
</dbReference>
<evidence type="ECO:0000259" key="7">
    <source>
        <dbReference type="Pfam" id="PF01850"/>
    </source>
</evidence>
<dbReference type="GO" id="GO:0016787">
    <property type="term" value="F:hydrolase activity"/>
    <property type="evidence" value="ECO:0007669"/>
    <property type="project" value="UniProtKB-KW"/>
</dbReference>
<evidence type="ECO:0000313" key="9">
    <source>
        <dbReference type="Proteomes" id="UP000295258"/>
    </source>
</evidence>
<dbReference type="GO" id="GO:0090729">
    <property type="term" value="F:toxin activity"/>
    <property type="evidence" value="ECO:0007669"/>
    <property type="project" value="UniProtKB-KW"/>
</dbReference>
<evidence type="ECO:0000256" key="3">
    <source>
        <dbReference type="ARBA" id="ARBA00022723"/>
    </source>
</evidence>
<sequence length="140" mass="15437">MLILDTSGALAAIDKAAKEHLAAKKVLENERGSIVLSPFVLGELDYMLLNKVGLHAELDYLREVGRGTYDLIPMTRHDVERAADLVNRYGDMAVGLTDASVALLAARYQTTRVLTLDQRHFRAMKPLWGDAFTVLPADAN</sequence>
<comment type="caution">
    <text evidence="8">The sequence shown here is derived from an EMBL/GenBank/DDBJ whole genome shotgun (WGS) entry which is preliminary data.</text>
</comment>
<evidence type="ECO:0000256" key="5">
    <source>
        <dbReference type="ARBA" id="ARBA00022842"/>
    </source>
</evidence>
<gene>
    <name evidence="6" type="primary">vapC</name>
    <name evidence="8" type="ORF">E1292_09370</name>
</gene>
<dbReference type="SUPFAM" id="SSF88723">
    <property type="entry name" value="PIN domain-like"/>
    <property type="match status" value="1"/>
</dbReference>
<protein>
    <recommendedName>
        <fullName evidence="6">Ribonuclease VapC</fullName>
        <shortName evidence="6">RNase VapC</shortName>
        <ecNumber evidence="6">3.1.-.-</ecNumber>
    </recommendedName>
    <alternativeName>
        <fullName evidence="6">Toxin VapC</fullName>
    </alternativeName>
</protein>